<sequence>MKALVLSGGSGTRLRPFSYSMPKQLIPIANKPVLEHVLEDIRGLGVTDIGVVVNSGWAPQIAEVIGDGSRLGVRVTYIHQDEPLGLAHCVALAEPFLGVDDFVMYLGDNMLPEGTASIAEEFRTARPAAQVVVRKVADPRAFGVAELDAEGRVVRLVEKPREPRSDLALIGVYFFTADIHRAVTSIAPSARGELEITDAIQWLLEDGAEIRASEYHGYWKDTGRADDVLECNRHLLGSLRPAVLGEADDASELIGRVRIEAGARVMRSRIEGPVVVGAGSVIEDSHIGPDTAIGEGCTLRETRIRDSIVLDGAAISRVPGIRGSIIGRSATVDAGDDVGTYHRLVVGDHTRIEVAA</sequence>
<dbReference type="CDD" id="cd04189">
    <property type="entry name" value="G1P_TT_long"/>
    <property type="match status" value="1"/>
</dbReference>
<dbReference type="Proteomes" id="UP001271723">
    <property type="component" value="Unassembled WGS sequence"/>
</dbReference>
<dbReference type="GO" id="GO:0008879">
    <property type="term" value="F:glucose-1-phosphate thymidylyltransferase activity"/>
    <property type="evidence" value="ECO:0007669"/>
    <property type="project" value="UniProtKB-EC"/>
</dbReference>
<evidence type="ECO:0000259" key="1">
    <source>
        <dbReference type="Pfam" id="PF00483"/>
    </source>
</evidence>
<dbReference type="EMBL" id="JARAVY010000026">
    <property type="protein sequence ID" value="MDX2915089.1"/>
    <property type="molecule type" value="Genomic_DNA"/>
</dbReference>
<dbReference type="SUPFAM" id="SSF53448">
    <property type="entry name" value="Nucleotide-diphospho-sugar transferases"/>
    <property type="match status" value="1"/>
</dbReference>
<organism evidence="3 4">
    <name type="scientific">Streptomyces griseiscabiei</name>
    <dbReference type="NCBI Taxonomy" id="2993540"/>
    <lineage>
        <taxon>Bacteria</taxon>
        <taxon>Bacillati</taxon>
        <taxon>Actinomycetota</taxon>
        <taxon>Actinomycetes</taxon>
        <taxon>Kitasatosporales</taxon>
        <taxon>Streptomycetaceae</taxon>
        <taxon>Streptomyces</taxon>
    </lineage>
</organism>
<protein>
    <submittedName>
        <fullName evidence="3">Glucose-1-phosphate thymidylyltransferase</fullName>
        <ecNumber evidence="3">2.7.7.24</ecNumber>
    </submittedName>
</protein>
<dbReference type="InterPro" id="IPR005908">
    <property type="entry name" value="G1P_thy_trans_l"/>
</dbReference>
<name>A0ABU4LH28_9ACTN</name>
<reference evidence="3 4" key="1">
    <citation type="journal article" date="2023" name="Microb. Genom.">
        <title>Mesoterricola silvestris gen. nov., sp. nov., Mesoterricola sediminis sp. nov., Geothrix oryzae sp. nov., Geothrix edaphica sp. nov., Geothrix rubra sp. nov., and Geothrix limicola sp. nov., six novel members of Acidobacteriota isolated from soils.</title>
        <authorList>
            <person name="Weisberg A.J."/>
            <person name="Pearce E."/>
            <person name="Kramer C.G."/>
            <person name="Chang J.H."/>
            <person name="Clarke C.R."/>
        </authorList>
    </citation>
    <scope>NUCLEOTIDE SEQUENCE [LARGE SCALE GENOMIC DNA]</scope>
    <source>
        <strain evidence="3 4">NRRL_B-2795</strain>
    </source>
</reference>
<dbReference type="InterPro" id="IPR029044">
    <property type="entry name" value="Nucleotide-diphossugar_trans"/>
</dbReference>
<dbReference type="InterPro" id="IPR005835">
    <property type="entry name" value="NTP_transferase_dom"/>
</dbReference>
<keyword evidence="4" id="KW-1185">Reference proteome</keyword>
<dbReference type="InterPro" id="IPR056729">
    <property type="entry name" value="GMPPB_C"/>
</dbReference>
<dbReference type="Pfam" id="PF25087">
    <property type="entry name" value="GMPPB_C"/>
    <property type="match status" value="1"/>
</dbReference>
<gene>
    <name evidence="3" type="ORF">PV517_41270</name>
</gene>
<dbReference type="Gene3D" id="2.160.10.10">
    <property type="entry name" value="Hexapeptide repeat proteins"/>
    <property type="match status" value="1"/>
</dbReference>
<dbReference type="RefSeq" id="WP_086757661.1">
    <property type="nucleotide sequence ID" value="NZ_JAGJBZ010000004.1"/>
</dbReference>
<keyword evidence="3" id="KW-0548">Nucleotidyltransferase</keyword>
<keyword evidence="3" id="KW-0808">Transferase</keyword>
<dbReference type="PANTHER" id="PTHR42883">
    <property type="entry name" value="GLUCOSE-1-PHOSPHATE THYMIDYLTRANSFERASE"/>
    <property type="match status" value="1"/>
</dbReference>
<comment type="caution">
    <text evidence="3">The sequence shown here is derived from an EMBL/GenBank/DDBJ whole genome shotgun (WGS) entry which is preliminary data.</text>
</comment>
<accession>A0ABU4LH28</accession>
<evidence type="ECO:0000313" key="4">
    <source>
        <dbReference type="Proteomes" id="UP001271723"/>
    </source>
</evidence>
<evidence type="ECO:0000313" key="3">
    <source>
        <dbReference type="EMBL" id="MDX2915089.1"/>
    </source>
</evidence>
<dbReference type="Gene3D" id="3.90.550.10">
    <property type="entry name" value="Spore Coat Polysaccharide Biosynthesis Protein SpsA, Chain A"/>
    <property type="match status" value="1"/>
</dbReference>
<dbReference type="NCBIfam" id="TIGR01208">
    <property type="entry name" value="rmlA_long"/>
    <property type="match status" value="1"/>
</dbReference>
<proteinExistence type="predicted"/>
<dbReference type="InterPro" id="IPR011004">
    <property type="entry name" value="Trimer_LpxA-like_sf"/>
</dbReference>
<feature type="domain" description="Nucleotidyl transferase" evidence="1">
    <location>
        <begin position="2"/>
        <end position="235"/>
    </location>
</feature>
<evidence type="ECO:0000259" key="2">
    <source>
        <dbReference type="Pfam" id="PF25087"/>
    </source>
</evidence>
<dbReference type="EC" id="2.7.7.24" evidence="3"/>
<dbReference type="PANTHER" id="PTHR42883:SF2">
    <property type="entry name" value="THYMIDYLYLTRANSFERASE"/>
    <property type="match status" value="1"/>
</dbReference>
<feature type="domain" description="Mannose-1-phosphate guanyltransferase C-terminal" evidence="2">
    <location>
        <begin position="271"/>
        <end position="349"/>
    </location>
</feature>
<dbReference type="Pfam" id="PF00483">
    <property type="entry name" value="NTP_transferase"/>
    <property type="match status" value="1"/>
</dbReference>
<dbReference type="SUPFAM" id="SSF51161">
    <property type="entry name" value="Trimeric LpxA-like enzymes"/>
    <property type="match status" value="1"/>
</dbReference>